<reference evidence="4" key="2">
    <citation type="submission" date="2021-11" db="EMBL/GenBank/DDBJ databases">
        <authorList>
            <consortium name="Genoscope - CEA"/>
            <person name="William W."/>
        </authorList>
    </citation>
    <scope>NUCLEOTIDE SEQUENCE</scope>
</reference>
<dbReference type="EMBL" id="CAKKNE010000002">
    <property type="protein sequence ID" value="CAH0369856.1"/>
    <property type="molecule type" value="Genomic_DNA"/>
</dbReference>
<dbReference type="SUPFAM" id="SSF81296">
    <property type="entry name" value="E set domains"/>
    <property type="match status" value="1"/>
</dbReference>
<dbReference type="Pfam" id="PF05351">
    <property type="entry name" value="GMP_PDE_delta"/>
    <property type="match status" value="1"/>
</dbReference>
<evidence type="ECO:0000259" key="2">
    <source>
        <dbReference type="Pfam" id="PF05351"/>
    </source>
</evidence>
<protein>
    <recommendedName>
        <fullName evidence="2">GMP phosphodiesterase delta subunit domain-containing protein</fullName>
    </recommendedName>
</protein>
<sequence>MEAKECDVAQSRGAKDLEDKMAAATIGGGIGVAPEARRVGNGFRINWMNMRDAATGKILWEQSKGWGDMYDREILARVPRRLLDCRAVSREVNFTSEFKMKDFRLEQRVLLHDRPFERWNFRFGFVMPGSTNTWQQVIEAADEMLPVEVLDGNVVIETSFFDGQQLISQCRVRIFYDA</sequence>
<evidence type="ECO:0000256" key="1">
    <source>
        <dbReference type="ARBA" id="ARBA00008102"/>
    </source>
</evidence>
<accession>A0A7S4A600</accession>
<dbReference type="InterPro" id="IPR037036">
    <property type="entry name" value="PDED_dom_sf"/>
</dbReference>
<reference evidence="3" key="1">
    <citation type="submission" date="2021-01" db="EMBL/GenBank/DDBJ databases">
        <authorList>
            <person name="Corre E."/>
            <person name="Pelletier E."/>
            <person name="Niang G."/>
            <person name="Scheremetjew M."/>
            <person name="Finn R."/>
            <person name="Kale V."/>
            <person name="Holt S."/>
            <person name="Cochrane G."/>
            <person name="Meng A."/>
            <person name="Brown T."/>
            <person name="Cohen L."/>
        </authorList>
    </citation>
    <scope>NUCLEOTIDE SEQUENCE</scope>
    <source>
        <strain evidence="3">CCMP1756</strain>
    </source>
</reference>
<dbReference type="OrthoDB" id="10248777at2759"/>
<dbReference type="EMBL" id="HBIW01023557">
    <property type="protein sequence ID" value="CAE0704851.1"/>
    <property type="molecule type" value="Transcribed_RNA"/>
</dbReference>
<name>A0A7S4A600_9STRA</name>
<dbReference type="Proteomes" id="UP000789595">
    <property type="component" value="Unassembled WGS sequence"/>
</dbReference>
<dbReference type="AlphaFoldDB" id="A0A7S4A600"/>
<evidence type="ECO:0000313" key="4">
    <source>
        <dbReference type="EMBL" id="CAH0369856.1"/>
    </source>
</evidence>
<dbReference type="PANTHER" id="PTHR12976">
    <property type="entry name" value="RETINAL ROD RHODOPSIN-SENSITIVE CGMP 3',5'-CYCLIC PHOSPHODIESTERASE DELTA-SUBUNIT"/>
    <property type="match status" value="1"/>
</dbReference>
<keyword evidence="5" id="KW-1185">Reference proteome</keyword>
<dbReference type="PANTHER" id="PTHR12976:SF0">
    <property type="entry name" value="RETINAL ROD RHODOPSIN-SENSITIVE CGMP 3',5'-CYCLIC PHOSPHODIESTERASE SUBUNIT DELTA"/>
    <property type="match status" value="1"/>
</dbReference>
<dbReference type="Gene3D" id="2.70.50.40">
    <property type="entry name" value="GMP phosphodiesterase, delta subunit"/>
    <property type="match status" value="1"/>
</dbReference>
<evidence type="ECO:0000313" key="5">
    <source>
        <dbReference type="Proteomes" id="UP000789595"/>
    </source>
</evidence>
<dbReference type="InterPro" id="IPR014756">
    <property type="entry name" value="Ig_E-set"/>
</dbReference>
<evidence type="ECO:0000313" key="3">
    <source>
        <dbReference type="EMBL" id="CAE0704851.1"/>
    </source>
</evidence>
<dbReference type="GO" id="GO:0005737">
    <property type="term" value="C:cytoplasm"/>
    <property type="evidence" value="ECO:0007669"/>
    <property type="project" value="TreeGrafter"/>
</dbReference>
<organism evidence="3">
    <name type="scientific">Pelagomonas calceolata</name>
    <dbReference type="NCBI Taxonomy" id="35677"/>
    <lineage>
        <taxon>Eukaryota</taxon>
        <taxon>Sar</taxon>
        <taxon>Stramenopiles</taxon>
        <taxon>Ochrophyta</taxon>
        <taxon>Pelagophyceae</taxon>
        <taxon>Pelagomonadales</taxon>
        <taxon>Pelagomonadaceae</taxon>
        <taxon>Pelagomonas</taxon>
    </lineage>
</organism>
<comment type="similarity">
    <text evidence="1">Belongs to the PDE6D/unc-119 family.</text>
</comment>
<dbReference type="InterPro" id="IPR008015">
    <property type="entry name" value="PDED_dom"/>
</dbReference>
<gene>
    <name evidence="3" type="ORF">PCAL00307_LOCUS20299</name>
    <name evidence="4" type="ORF">PECAL_2P29990</name>
</gene>
<proteinExistence type="inferred from homology"/>
<feature type="domain" description="GMP phosphodiesterase delta subunit" evidence="2">
    <location>
        <begin position="41"/>
        <end position="176"/>
    </location>
</feature>